<feature type="transmembrane region" description="Helical" evidence="7">
    <location>
        <begin position="93"/>
        <end position="112"/>
    </location>
</feature>
<comment type="similarity">
    <text evidence="2">Belongs to the TMEM192 family.</text>
</comment>
<keyword evidence="4 7" id="KW-0812">Transmembrane</keyword>
<dbReference type="Proteomes" id="UP000288216">
    <property type="component" value="Unassembled WGS sequence"/>
</dbReference>
<keyword evidence="6 7" id="KW-0472">Membrane</keyword>
<proteinExistence type="inferred from homology"/>
<gene>
    <name evidence="8" type="ORF">scyTo_0010363</name>
</gene>
<organism evidence="8 9">
    <name type="scientific">Scyliorhinus torazame</name>
    <name type="common">Cloudy catshark</name>
    <name type="synonym">Catulus torazame</name>
    <dbReference type="NCBI Taxonomy" id="75743"/>
    <lineage>
        <taxon>Eukaryota</taxon>
        <taxon>Metazoa</taxon>
        <taxon>Chordata</taxon>
        <taxon>Craniata</taxon>
        <taxon>Vertebrata</taxon>
        <taxon>Chondrichthyes</taxon>
        <taxon>Elasmobranchii</taxon>
        <taxon>Galeomorphii</taxon>
        <taxon>Galeoidea</taxon>
        <taxon>Carcharhiniformes</taxon>
        <taxon>Scyliorhinidae</taxon>
        <taxon>Scyliorhinus</taxon>
    </lineage>
</organism>
<evidence type="ECO:0000256" key="5">
    <source>
        <dbReference type="ARBA" id="ARBA00022989"/>
    </source>
</evidence>
<evidence type="ECO:0000256" key="1">
    <source>
        <dbReference type="ARBA" id="ARBA00004141"/>
    </source>
</evidence>
<protein>
    <recommendedName>
        <fullName evidence="3">Transmembrane protein 192</fullName>
    </recommendedName>
</protein>
<dbReference type="GO" id="GO:0005770">
    <property type="term" value="C:late endosome"/>
    <property type="evidence" value="ECO:0007669"/>
    <property type="project" value="TreeGrafter"/>
</dbReference>
<dbReference type="GO" id="GO:0005765">
    <property type="term" value="C:lysosomal membrane"/>
    <property type="evidence" value="ECO:0007669"/>
    <property type="project" value="TreeGrafter"/>
</dbReference>
<dbReference type="AlphaFoldDB" id="A0A401P522"/>
<feature type="transmembrane region" description="Helical" evidence="7">
    <location>
        <begin position="50"/>
        <end position="73"/>
    </location>
</feature>
<dbReference type="PANTHER" id="PTHR31592">
    <property type="entry name" value="TRANSMEMBRANE PROTEIN 192"/>
    <property type="match status" value="1"/>
</dbReference>
<evidence type="ECO:0000256" key="3">
    <source>
        <dbReference type="ARBA" id="ARBA00014635"/>
    </source>
</evidence>
<dbReference type="EMBL" id="BFAA01004453">
    <property type="protein sequence ID" value="GCB68208.1"/>
    <property type="molecule type" value="Genomic_DNA"/>
</dbReference>
<dbReference type="Pfam" id="PF14802">
    <property type="entry name" value="TMEM192"/>
    <property type="match status" value="1"/>
</dbReference>
<evidence type="ECO:0000256" key="6">
    <source>
        <dbReference type="ARBA" id="ARBA00023136"/>
    </source>
</evidence>
<evidence type="ECO:0000313" key="9">
    <source>
        <dbReference type="Proteomes" id="UP000288216"/>
    </source>
</evidence>
<evidence type="ECO:0000256" key="2">
    <source>
        <dbReference type="ARBA" id="ARBA00006314"/>
    </source>
</evidence>
<comment type="caution">
    <text evidence="8">The sequence shown here is derived from an EMBL/GenBank/DDBJ whole genome shotgun (WGS) entry which is preliminary data.</text>
</comment>
<reference evidence="8 9" key="1">
    <citation type="journal article" date="2018" name="Nat. Ecol. Evol.">
        <title>Shark genomes provide insights into elasmobranch evolution and the origin of vertebrates.</title>
        <authorList>
            <person name="Hara Y"/>
            <person name="Yamaguchi K"/>
            <person name="Onimaru K"/>
            <person name="Kadota M"/>
            <person name="Koyanagi M"/>
            <person name="Keeley SD"/>
            <person name="Tatsumi K"/>
            <person name="Tanaka K"/>
            <person name="Motone F"/>
            <person name="Kageyama Y"/>
            <person name="Nozu R"/>
            <person name="Adachi N"/>
            <person name="Nishimura O"/>
            <person name="Nakagawa R"/>
            <person name="Tanegashima C"/>
            <person name="Kiyatake I"/>
            <person name="Matsumoto R"/>
            <person name="Murakumo K"/>
            <person name="Nishida K"/>
            <person name="Terakita A"/>
            <person name="Kuratani S"/>
            <person name="Sato K"/>
            <person name="Hyodo S Kuraku.S."/>
        </authorList>
    </citation>
    <scope>NUCLEOTIDE SEQUENCE [LARGE SCALE GENOMIC DNA]</scope>
</reference>
<evidence type="ECO:0000313" key="8">
    <source>
        <dbReference type="EMBL" id="GCB68208.1"/>
    </source>
</evidence>
<keyword evidence="5 7" id="KW-1133">Transmembrane helix</keyword>
<feature type="transmembrane region" description="Helical" evidence="7">
    <location>
        <begin position="164"/>
        <end position="189"/>
    </location>
</feature>
<evidence type="ECO:0000256" key="7">
    <source>
        <dbReference type="SAM" id="Phobius"/>
    </source>
</evidence>
<dbReference type="OMA" id="HGCYIDK"/>
<evidence type="ECO:0000256" key="4">
    <source>
        <dbReference type="ARBA" id="ARBA00022692"/>
    </source>
</evidence>
<comment type="subcellular location">
    <subcellularLocation>
        <location evidence="1">Membrane</location>
        <topology evidence="1">Multi-pass membrane protein</topology>
    </subcellularLocation>
</comment>
<dbReference type="OrthoDB" id="6277625at2759"/>
<dbReference type="STRING" id="75743.A0A401P522"/>
<feature type="transmembrane region" description="Helical" evidence="7">
    <location>
        <begin position="137"/>
        <end position="158"/>
    </location>
</feature>
<sequence>MSSEARQRQENSSIDVTQSVEEDPLIDYPLLYADTLVGDVRSPFKGVPTVCWGILLTFLHVAFVVLAFLLVFFCVTPAELCSNVLGSFKPFTIITIAKVVLWALHAVFGYYLQTQHSKARNRGYLSLYRTTRHLKRLPLLLLSAGNAILLLALSLRMQDEQETLVMYLILGVLTAELFFSSICLIIYTAKIITFNRMKPCPDIQEEERRHGYPNLTNVLSETGFRDGSNLENLVEKQADLIDYLKMHNVNLSKRLLTLISQQARD</sequence>
<keyword evidence="9" id="KW-1185">Reference proteome</keyword>
<accession>A0A401P522</accession>
<dbReference type="InterPro" id="IPR029399">
    <property type="entry name" value="TMEM192"/>
</dbReference>
<dbReference type="PANTHER" id="PTHR31592:SF1">
    <property type="entry name" value="TRANSMEMBRANE PROTEIN 192"/>
    <property type="match status" value="1"/>
</dbReference>
<name>A0A401P522_SCYTO</name>